<dbReference type="EMBL" id="PFAF01000008">
    <property type="protein sequence ID" value="PIR99209.1"/>
    <property type="molecule type" value="Genomic_DNA"/>
</dbReference>
<dbReference type="PRINTS" id="PR00123">
    <property type="entry name" value="ATPASEA"/>
</dbReference>
<keyword evidence="9 11" id="KW-0472">Membrane</keyword>
<evidence type="ECO:0000256" key="9">
    <source>
        <dbReference type="ARBA" id="ARBA00023136"/>
    </source>
</evidence>
<dbReference type="PANTHER" id="PTHR42823:SF3">
    <property type="entry name" value="ATP SYNTHASE SUBUNIT A, CHLOROPLASTIC"/>
    <property type="match status" value="1"/>
</dbReference>
<evidence type="ECO:0000256" key="1">
    <source>
        <dbReference type="ARBA" id="ARBA00004141"/>
    </source>
</evidence>
<feature type="transmembrane region" description="Helical" evidence="11">
    <location>
        <begin position="85"/>
        <end position="110"/>
    </location>
</feature>
<feature type="transmembrane region" description="Helical" evidence="11">
    <location>
        <begin position="217"/>
        <end position="239"/>
    </location>
</feature>
<dbReference type="CDD" id="cd00310">
    <property type="entry name" value="ATP-synt_Fo_a_6"/>
    <property type="match status" value="1"/>
</dbReference>
<evidence type="ECO:0000256" key="8">
    <source>
        <dbReference type="ARBA" id="ARBA00023065"/>
    </source>
</evidence>
<reference evidence="14" key="1">
    <citation type="submission" date="2017-09" db="EMBL/GenBank/DDBJ databases">
        <title>Depth-based differentiation of microbial function through sediment-hosted aquifers and enrichment of novel symbionts in the deep terrestrial subsurface.</title>
        <authorList>
            <person name="Probst A.J."/>
            <person name="Ladd B."/>
            <person name="Jarett J.K."/>
            <person name="Geller-Mcgrath D.E."/>
            <person name="Sieber C.M.K."/>
            <person name="Emerson J.B."/>
            <person name="Anantharaman K."/>
            <person name="Thomas B.C."/>
            <person name="Malmstrom R."/>
            <person name="Stieglmeier M."/>
            <person name="Klingl A."/>
            <person name="Woyke T."/>
            <person name="Ryan C.M."/>
            <person name="Banfield J.F."/>
        </authorList>
    </citation>
    <scope>NUCLEOTIDE SEQUENCE [LARGE SCALE GENOMIC DNA]</scope>
</reference>
<feature type="transmembrane region" description="Helical" evidence="11">
    <location>
        <begin position="20"/>
        <end position="41"/>
    </location>
</feature>
<name>A0A2H0VLI8_9BACT</name>
<accession>A0A2H0VLI8</accession>
<dbReference type="PANTHER" id="PTHR42823">
    <property type="entry name" value="ATP SYNTHASE SUBUNIT A, CHLOROPLASTIC"/>
    <property type="match status" value="1"/>
</dbReference>
<feature type="transmembrane region" description="Helical" evidence="11">
    <location>
        <begin position="190"/>
        <end position="211"/>
    </location>
</feature>
<evidence type="ECO:0000256" key="6">
    <source>
        <dbReference type="ARBA" id="ARBA00022781"/>
    </source>
</evidence>
<dbReference type="Proteomes" id="UP000230796">
    <property type="component" value="Unassembled WGS sequence"/>
</dbReference>
<protein>
    <recommendedName>
        <fullName evidence="11 12">ATP synthase subunit a</fullName>
    </recommendedName>
    <alternativeName>
        <fullName evidence="11">ATP synthase F0 sector subunit a</fullName>
    </alternativeName>
    <alternativeName>
        <fullName evidence="11">F-ATPase subunit 6</fullName>
    </alternativeName>
</protein>
<evidence type="ECO:0000256" key="11">
    <source>
        <dbReference type="HAMAP-Rule" id="MF_01393"/>
    </source>
</evidence>
<keyword evidence="7 11" id="KW-1133">Transmembrane helix</keyword>
<evidence type="ECO:0000256" key="7">
    <source>
        <dbReference type="ARBA" id="ARBA00022989"/>
    </source>
</evidence>
<evidence type="ECO:0000313" key="14">
    <source>
        <dbReference type="Proteomes" id="UP000230796"/>
    </source>
</evidence>
<dbReference type="GO" id="GO:0042777">
    <property type="term" value="P:proton motive force-driven plasma membrane ATP synthesis"/>
    <property type="evidence" value="ECO:0007669"/>
    <property type="project" value="TreeGrafter"/>
</dbReference>
<evidence type="ECO:0000256" key="5">
    <source>
        <dbReference type="ARBA" id="ARBA00022692"/>
    </source>
</evidence>
<gene>
    <name evidence="11 13" type="primary">atpB</name>
    <name evidence="13" type="ORF">COT87_00540</name>
</gene>
<keyword evidence="5 11" id="KW-0812">Transmembrane</keyword>
<dbReference type="GO" id="GO:0005886">
    <property type="term" value="C:plasma membrane"/>
    <property type="evidence" value="ECO:0007669"/>
    <property type="project" value="UniProtKB-SubCell"/>
</dbReference>
<keyword evidence="3 11" id="KW-0813">Transport</keyword>
<dbReference type="GO" id="GO:0046933">
    <property type="term" value="F:proton-transporting ATP synthase activity, rotational mechanism"/>
    <property type="evidence" value="ECO:0007669"/>
    <property type="project" value="UniProtKB-UniRule"/>
</dbReference>
<dbReference type="GO" id="GO:0045259">
    <property type="term" value="C:proton-transporting ATP synthase complex"/>
    <property type="evidence" value="ECO:0007669"/>
    <property type="project" value="UniProtKB-KW"/>
</dbReference>
<dbReference type="Pfam" id="PF00119">
    <property type="entry name" value="ATP-synt_A"/>
    <property type="match status" value="1"/>
</dbReference>
<dbReference type="AlphaFoldDB" id="A0A2H0VLI8"/>
<evidence type="ECO:0000256" key="4">
    <source>
        <dbReference type="ARBA" id="ARBA00022547"/>
    </source>
</evidence>
<organism evidence="13 14">
    <name type="scientific">Candidatus Collierbacteria bacterium CG10_big_fil_rev_8_21_14_0_10_44_9</name>
    <dbReference type="NCBI Taxonomy" id="1974535"/>
    <lineage>
        <taxon>Bacteria</taxon>
        <taxon>Candidatus Collieribacteriota</taxon>
    </lineage>
</organism>
<evidence type="ECO:0000313" key="13">
    <source>
        <dbReference type="EMBL" id="PIR99209.1"/>
    </source>
</evidence>
<proteinExistence type="inferred from homology"/>
<evidence type="ECO:0000256" key="3">
    <source>
        <dbReference type="ARBA" id="ARBA00022448"/>
    </source>
</evidence>
<dbReference type="InterPro" id="IPR045082">
    <property type="entry name" value="ATP_syn_F0_a_bact/chloroplast"/>
</dbReference>
<dbReference type="PROSITE" id="PS00449">
    <property type="entry name" value="ATPASE_A"/>
    <property type="match status" value="1"/>
</dbReference>
<keyword evidence="11" id="KW-1003">Cell membrane</keyword>
<keyword evidence="8 11" id="KW-0406">Ion transport</keyword>
<evidence type="ECO:0000256" key="2">
    <source>
        <dbReference type="ARBA" id="ARBA00006810"/>
    </source>
</evidence>
<evidence type="ECO:0000256" key="10">
    <source>
        <dbReference type="ARBA" id="ARBA00023310"/>
    </source>
</evidence>
<comment type="subcellular location">
    <subcellularLocation>
        <location evidence="11 12">Cell membrane</location>
        <topology evidence="11 12">Multi-pass membrane protein</topology>
    </subcellularLocation>
    <subcellularLocation>
        <location evidence="1">Membrane</location>
        <topology evidence="1">Multi-pass membrane protein</topology>
    </subcellularLocation>
</comment>
<dbReference type="SUPFAM" id="SSF81336">
    <property type="entry name" value="F1F0 ATP synthase subunit A"/>
    <property type="match status" value="1"/>
</dbReference>
<keyword evidence="4 11" id="KW-0138">CF(0)</keyword>
<feature type="transmembrane region" description="Helical" evidence="11">
    <location>
        <begin position="130"/>
        <end position="149"/>
    </location>
</feature>
<keyword evidence="10 11" id="KW-0066">ATP synthesis</keyword>
<dbReference type="HAMAP" id="MF_01393">
    <property type="entry name" value="ATP_synth_a_bact"/>
    <property type="match status" value="1"/>
</dbReference>
<sequence length="252" mass="27777">MALNISISAEPVARLFGLTITNSLLTGWIVTAILAVSVYLFSKQIKTKGAPSRLQSAIEFIIETLYGVVESIAGSVKAKRFFPMVGTLFIFILFSNWSGLIPGLAAIGLREELQGVSVLIPFWRAPTADINTTLALGLITMIMVQVYGYQYLGFKYFKKFFDFSNPINFFVGILELVSDFSKIISFTFRLFGNIIAGEILLLVMGLIVPILGPTPFIALEIFVGFIQALVFMMLASVFINMATLGHGDEHHE</sequence>
<dbReference type="InterPro" id="IPR035908">
    <property type="entry name" value="F0_ATP_A_sf"/>
</dbReference>
<dbReference type="InterPro" id="IPR023011">
    <property type="entry name" value="ATP_synth_F0_asu_AS"/>
</dbReference>
<dbReference type="Gene3D" id="1.20.120.220">
    <property type="entry name" value="ATP synthase, F0 complex, subunit A"/>
    <property type="match status" value="1"/>
</dbReference>
<comment type="function">
    <text evidence="11 12">Key component of the proton channel; it plays a direct role in the translocation of protons across the membrane.</text>
</comment>
<keyword evidence="6 11" id="KW-0375">Hydrogen ion transport</keyword>
<evidence type="ECO:0000256" key="12">
    <source>
        <dbReference type="RuleBase" id="RU000483"/>
    </source>
</evidence>
<comment type="caution">
    <text evidence="13">The sequence shown here is derived from an EMBL/GenBank/DDBJ whole genome shotgun (WGS) entry which is preliminary data.</text>
</comment>
<comment type="similarity">
    <text evidence="2 11 12">Belongs to the ATPase A chain family.</text>
</comment>
<dbReference type="InterPro" id="IPR000568">
    <property type="entry name" value="ATP_synth_F0_asu"/>
</dbReference>
<dbReference type="NCBIfam" id="TIGR01131">
    <property type="entry name" value="ATP_synt_6_or_A"/>
    <property type="match status" value="1"/>
</dbReference>